<sequence>MKSISKLALVVSLSFLFSSQAIANEEISGDSYLNKAGLKFLSGLVNVATGWVELPKNINLTGQKDTPVSGLTAVTLGVLQGAWYTINRTGCGVVDLVTFMIPTNPLVDPVFVWNDFLRETEFKGYQIN</sequence>
<name>A0A0S3AH86_9PROT</name>
<dbReference type="Proteomes" id="UP000244110">
    <property type="component" value="Unassembled WGS sequence"/>
</dbReference>
<evidence type="ECO:0000313" key="5">
    <source>
        <dbReference type="Proteomes" id="UP000244110"/>
    </source>
</evidence>
<organism evidence="2 5">
    <name type="scientific">Nitrosomonas ureae</name>
    <dbReference type="NCBI Taxonomy" id="44577"/>
    <lineage>
        <taxon>Bacteria</taxon>
        <taxon>Pseudomonadati</taxon>
        <taxon>Pseudomonadota</taxon>
        <taxon>Betaproteobacteria</taxon>
        <taxon>Nitrosomonadales</taxon>
        <taxon>Nitrosomonadaceae</taxon>
        <taxon>Nitrosomonas</taxon>
    </lineage>
</organism>
<keyword evidence="1" id="KW-0732">Signal</keyword>
<evidence type="ECO:0000313" key="3">
    <source>
        <dbReference type="EMBL" id="SDT87359.1"/>
    </source>
</evidence>
<dbReference type="InterPro" id="IPR023824">
    <property type="entry name" value="CHP04073_exosortase-affil"/>
</dbReference>
<dbReference type="AlphaFoldDB" id="A0A0S3AH86"/>
<accession>A0A0S3AH86</accession>
<keyword evidence="4" id="KW-1185">Reference proteome</keyword>
<gene>
    <name evidence="2" type="ORF">C8R28_100598</name>
    <name evidence="3" type="ORF">SAMN05216406_10722</name>
</gene>
<dbReference type="RefSeq" id="WP_062558102.1">
    <property type="nucleotide sequence ID" value="NZ_CP013341.1"/>
</dbReference>
<dbReference type="NCBIfam" id="TIGR04073">
    <property type="entry name" value="exo_TIGR04073"/>
    <property type="match status" value="1"/>
</dbReference>
<feature type="chain" id="PRO_5044546759" evidence="1">
    <location>
        <begin position="24"/>
        <end position="128"/>
    </location>
</feature>
<reference evidence="4" key="1">
    <citation type="submission" date="2016-10" db="EMBL/GenBank/DDBJ databases">
        <authorList>
            <person name="Varghese N."/>
            <person name="Submissions S."/>
        </authorList>
    </citation>
    <scope>NUCLEOTIDE SEQUENCE [LARGE SCALE GENOMIC DNA]</scope>
    <source>
        <strain evidence="4">Nm10</strain>
    </source>
</reference>
<protein>
    <submittedName>
        <fullName evidence="2">Putative exosortase-associated protein (TIGR04073 family)</fullName>
    </submittedName>
    <submittedName>
        <fullName evidence="3">Putative exosortase-associated protein, TIGR04073 family</fullName>
    </submittedName>
</protein>
<evidence type="ECO:0000256" key="1">
    <source>
        <dbReference type="SAM" id="SignalP"/>
    </source>
</evidence>
<dbReference type="KEGG" id="nur:ATY38_03640"/>
<evidence type="ECO:0000313" key="2">
    <source>
        <dbReference type="EMBL" id="PTQ87491.1"/>
    </source>
</evidence>
<reference evidence="3" key="2">
    <citation type="submission" date="2016-10" db="EMBL/GenBank/DDBJ databases">
        <authorList>
            <person name="de Groot N.N."/>
        </authorList>
    </citation>
    <scope>NUCLEOTIDE SEQUENCE [LARGE SCALE GENOMIC DNA]</scope>
    <source>
        <strain evidence="3">Nm10</strain>
    </source>
</reference>
<feature type="signal peptide" evidence="1">
    <location>
        <begin position="1"/>
        <end position="23"/>
    </location>
</feature>
<dbReference type="EMBL" id="FNLN01000007">
    <property type="protein sequence ID" value="SDT87359.1"/>
    <property type="molecule type" value="Genomic_DNA"/>
</dbReference>
<evidence type="ECO:0000313" key="4">
    <source>
        <dbReference type="Proteomes" id="UP000182882"/>
    </source>
</evidence>
<dbReference type="EMBL" id="QAOL01000005">
    <property type="protein sequence ID" value="PTQ87491.1"/>
    <property type="molecule type" value="Genomic_DNA"/>
</dbReference>
<proteinExistence type="predicted"/>
<dbReference type="Proteomes" id="UP000182882">
    <property type="component" value="Unassembled WGS sequence"/>
</dbReference>
<reference evidence="2 5" key="3">
    <citation type="submission" date="2018-04" db="EMBL/GenBank/DDBJ databases">
        <title>Active sludge and wastewater microbial communities from Klosterneuburg, Austria.</title>
        <authorList>
            <person name="Wagner M."/>
        </authorList>
    </citation>
    <scope>NUCLEOTIDE SEQUENCE [LARGE SCALE GENOMIC DNA]</scope>
    <source>
        <strain evidence="2 5">Nm4</strain>
    </source>
</reference>